<dbReference type="GO" id="GO:0031267">
    <property type="term" value="F:small GTPase binding"/>
    <property type="evidence" value="ECO:0007669"/>
    <property type="project" value="TreeGrafter"/>
</dbReference>
<dbReference type="GO" id="GO:0007420">
    <property type="term" value="P:brain development"/>
    <property type="evidence" value="ECO:0007669"/>
    <property type="project" value="InterPro"/>
</dbReference>
<dbReference type="SUPFAM" id="SSF57863">
    <property type="entry name" value="ArfGap/RecO-like zinc finger"/>
    <property type="match status" value="1"/>
</dbReference>
<evidence type="ECO:0000256" key="6">
    <source>
        <dbReference type="ARBA" id="ARBA00023043"/>
    </source>
</evidence>
<reference evidence="12" key="1">
    <citation type="submission" date="2019-08" db="EMBL/GenBank/DDBJ databases">
        <title>The genome of the North American firefly Photinus pyralis.</title>
        <authorList>
            <consortium name="Photinus pyralis genome working group"/>
            <person name="Fallon T.R."/>
            <person name="Sander Lower S.E."/>
            <person name="Weng J.-K."/>
        </authorList>
    </citation>
    <scope>NUCLEOTIDE SEQUENCE</scope>
    <source>
        <strain evidence="12">TRF0915ILg1</strain>
        <tissue evidence="12">Whole body</tissue>
    </source>
</reference>
<evidence type="ECO:0000259" key="11">
    <source>
        <dbReference type="PROSITE" id="PS50115"/>
    </source>
</evidence>
<sequence length="691" mass="77493">MTRTKSRQNTDICADCGAPDPSWASVNKGIFLCIECCSIHRSLGRHISLVKSLQKSSWSNSQLAMVQTLNNSGINSIWEYTLDSNPKFAKRKPTPKDLLHIKAEFIRAKHQQYAFVFRPNTEDGLLCVENELGKELHANVRSSNLETSLRLLIQGADPNYFHGEKGSTPLHVAAKANQLLQAELLITYGADPTCPDAQGKTPIDYARQQINQDLANRLIECQYEVTDKFSNYLCHRKPDHEKGIHFLIPQSTTKSDSNAISKLKKLPNHLFEELVMDVYDEVERRETEAIWLSSADTLELNANAVPFLPVDSSLSTTRNQGRQKLGRFTTPELKSLVYDILIDTQRRQLTAEKASQVNKNSYSPSIRQFSQISDDEPLYDSVASDEDYSFLNSEENSSSDKERSPNLTQAQGDGKLNNPINNKHNATGSELHYLAKRLQDSDSTISGLKAEVSSLKTLVDKLSCENQELRLRLSQAEVQPVFTSRKLNGDSNVTQSLDGFLFTHVEGEQNPLMTNGQIRDGKVLDVDFRQTRKTQRPSSMYETREGLKTPNWQTLKNQIKQTESTRGVTQSLYGGPKEQNVMQCTEQVTKGIQQLWKCIQGPQRDECIPCADRIKLAVSNLTAAVPATTGGDVIRRLLESASRLQSECAGLQLAGKEGDAQKIDYYLQQVRLCAYEIAKDTKVLVTQYSAH</sequence>
<dbReference type="Proteomes" id="UP000801492">
    <property type="component" value="Unassembled WGS sequence"/>
</dbReference>
<dbReference type="OrthoDB" id="5588096at2759"/>
<evidence type="ECO:0000256" key="7">
    <source>
        <dbReference type="PROSITE-ProRule" id="PRU00023"/>
    </source>
</evidence>
<dbReference type="InterPro" id="IPR047161">
    <property type="entry name" value="GIT-like"/>
</dbReference>
<keyword evidence="6 7" id="KW-0040">ANK repeat</keyword>
<comment type="caution">
    <text evidence="12">The sequence shown here is derived from an EMBL/GenBank/DDBJ whole genome shotgun (WGS) entry which is preliminary data.</text>
</comment>
<dbReference type="PANTHER" id="PTHR46097">
    <property type="entry name" value="G PROTEIN-COUPLED RECEPTOR KINASE INTERACTING ARFGAP"/>
    <property type="match status" value="1"/>
</dbReference>
<feature type="coiled-coil region" evidence="9">
    <location>
        <begin position="452"/>
        <end position="479"/>
    </location>
</feature>
<evidence type="ECO:0000256" key="2">
    <source>
        <dbReference type="ARBA" id="ARBA00022723"/>
    </source>
</evidence>
<dbReference type="InterPro" id="IPR013724">
    <property type="entry name" value="GIT_SHD"/>
</dbReference>
<dbReference type="AlphaFoldDB" id="A0A8K0CE32"/>
<dbReference type="Pfam" id="PF08518">
    <property type="entry name" value="GIT_SHD"/>
    <property type="match status" value="2"/>
</dbReference>
<dbReference type="SUPFAM" id="SSF48403">
    <property type="entry name" value="Ankyrin repeat"/>
    <property type="match status" value="1"/>
</dbReference>
<dbReference type="InterPro" id="IPR038508">
    <property type="entry name" value="ArfGAP_dom_sf"/>
</dbReference>
<dbReference type="SMART" id="SM00248">
    <property type="entry name" value="ANK"/>
    <property type="match status" value="2"/>
</dbReference>
<feature type="repeat" description="ANK" evidence="7">
    <location>
        <begin position="165"/>
        <end position="197"/>
    </location>
</feature>
<protein>
    <recommendedName>
        <fullName evidence="11">Arf-GAP domain-containing protein</fullName>
    </recommendedName>
</protein>
<dbReference type="CDD" id="cd08833">
    <property type="entry name" value="ArfGap_GIT"/>
    <property type="match status" value="1"/>
</dbReference>
<dbReference type="EMBL" id="VTPC01090285">
    <property type="protein sequence ID" value="KAF2883851.1"/>
    <property type="molecule type" value="Genomic_DNA"/>
</dbReference>
<evidence type="ECO:0000256" key="1">
    <source>
        <dbReference type="ARBA" id="ARBA00022468"/>
    </source>
</evidence>
<dbReference type="InterPro" id="IPR002110">
    <property type="entry name" value="Ankyrin_rpt"/>
</dbReference>
<keyword evidence="4 8" id="KW-0863">Zinc-finger</keyword>
<accession>A0A8K0CE32</accession>
<dbReference type="InterPro" id="IPR022018">
    <property type="entry name" value="GIT1_C"/>
</dbReference>
<evidence type="ECO:0000256" key="3">
    <source>
        <dbReference type="ARBA" id="ARBA00022737"/>
    </source>
</evidence>
<keyword evidence="1" id="KW-0343">GTPase activation</keyword>
<dbReference type="Gene3D" id="1.20.120.330">
    <property type="entry name" value="Nucleotidyltransferases domain 2"/>
    <property type="match status" value="1"/>
</dbReference>
<feature type="domain" description="Arf-GAP" evidence="11">
    <location>
        <begin position="1"/>
        <end position="123"/>
    </location>
</feature>
<dbReference type="PROSITE" id="PS50297">
    <property type="entry name" value="ANK_REP_REGION"/>
    <property type="match status" value="1"/>
</dbReference>
<organism evidence="12 13">
    <name type="scientific">Ignelater luminosus</name>
    <name type="common">Cucubano</name>
    <name type="synonym">Pyrophorus luminosus</name>
    <dbReference type="NCBI Taxonomy" id="2038154"/>
    <lineage>
        <taxon>Eukaryota</taxon>
        <taxon>Metazoa</taxon>
        <taxon>Ecdysozoa</taxon>
        <taxon>Arthropoda</taxon>
        <taxon>Hexapoda</taxon>
        <taxon>Insecta</taxon>
        <taxon>Pterygota</taxon>
        <taxon>Neoptera</taxon>
        <taxon>Endopterygota</taxon>
        <taxon>Coleoptera</taxon>
        <taxon>Polyphaga</taxon>
        <taxon>Elateriformia</taxon>
        <taxon>Elateroidea</taxon>
        <taxon>Elateridae</taxon>
        <taxon>Agrypninae</taxon>
        <taxon>Pyrophorini</taxon>
        <taxon>Ignelater</taxon>
    </lineage>
</organism>
<dbReference type="GO" id="GO:0098793">
    <property type="term" value="C:presynapse"/>
    <property type="evidence" value="ECO:0007669"/>
    <property type="project" value="GOC"/>
</dbReference>
<evidence type="ECO:0000256" key="5">
    <source>
        <dbReference type="ARBA" id="ARBA00022833"/>
    </source>
</evidence>
<dbReference type="GO" id="GO:0032012">
    <property type="term" value="P:regulation of ARF protein signal transduction"/>
    <property type="evidence" value="ECO:0007669"/>
    <property type="project" value="InterPro"/>
</dbReference>
<dbReference type="GO" id="GO:0008270">
    <property type="term" value="F:zinc ion binding"/>
    <property type="evidence" value="ECO:0007669"/>
    <property type="project" value="UniProtKB-KW"/>
</dbReference>
<dbReference type="PROSITE" id="PS50115">
    <property type="entry name" value="ARFGAP"/>
    <property type="match status" value="1"/>
</dbReference>
<feature type="region of interest" description="Disordered" evidence="10">
    <location>
        <begin position="390"/>
        <end position="426"/>
    </location>
</feature>
<dbReference type="SMART" id="SM00105">
    <property type="entry name" value="ArfGap"/>
    <property type="match status" value="1"/>
</dbReference>
<dbReference type="GO" id="GO:0008277">
    <property type="term" value="P:regulation of G protein-coupled receptor signaling pathway"/>
    <property type="evidence" value="ECO:0007669"/>
    <property type="project" value="TreeGrafter"/>
</dbReference>
<dbReference type="InterPro" id="IPR001164">
    <property type="entry name" value="ArfGAP_dom"/>
</dbReference>
<dbReference type="GO" id="GO:0005096">
    <property type="term" value="F:GTPase activator activity"/>
    <property type="evidence" value="ECO:0007669"/>
    <property type="project" value="UniProtKB-KW"/>
</dbReference>
<evidence type="ECO:0000256" key="10">
    <source>
        <dbReference type="SAM" id="MobiDB-lite"/>
    </source>
</evidence>
<evidence type="ECO:0000256" key="4">
    <source>
        <dbReference type="ARBA" id="ARBA00022771"/>
    </source>
</evidence>
<evidence type="ECO:0000256" key="9">
    <source>
        <dbReference type="SAM" id="Coils"/>
    </source>
</evidence>
<keyword evidence="13" id="KW-1185">Reference proteome</keyword>
<dbReference type="PRINTS" id="PR00405">
    <property type="entry name" value="REVINTRACTNG"/>
</dbReference>
<keyword evidence="9" id="KW-0175">Coiled coil</keyword>
<dbReference type="PANTHER" id="PTHR46097:SF3">
    <property type="entry name" value="ARF GTPASE-ACTIVATING PROTEIN GIT"/>
    <property type="match status" value="1"/>
</dbReference>
<dbReference type="Pfam" id="PF12205">
    <property type="entry name" value="GIT1_C"/>
    <property type="match status" value="1"/>
</dbReference>
<dbReference type="InterPro" id="IPR036770">
    <property type="entry name" value="Ankyrin_rpt-contain_sf"/>
</dbReference>
<evidence type="ECO:0000313" key="12">
    <source>
        <dbReference type="EMBL" id="KAF2883851.1"/>
    </source>
</evidence>
<keyword evidence="5" id="KW-0862">Zinc</keyword>
<dbReference type="Gene3D" id="1.25.40.20">
    <property type="entry name" value="Ankyrin repeat-containing domain"/>
    <property type="match status" value="1"/>
</dbReference>
<dbReference type="InterPro" id="IPR037278">
    <property type="entry name" value="ARFGAP/RecO"/>
</dbReference>
<dbReference type="SMART" id="SM00555">
    <property type="entry name" value="GIT"/>
    <property type="match status" value="2"/>
</dbReference>
<keyword evidence="3" id="KW-0677">Repeat</keyword>
<evidence type="ECO:0000313" key="13">
    <source>
        <dbReference type="Proteomes" id="UP000801492"/>
    </source>
</evidence>
<dbReference type="PROSITE" id="PS50088">
    <property type="entry name" value="ANK_REPEAT"/>
    <property type="match status" value="1"/>
</dbReference>
<name>A0A8K0CE32_IGNLU</name>
<dbReference type="Pfam" id="PF12796">
    <property type="entry name" value="Ank_2"/>
    <property type="match status" value="1"/>
</dbReference>
<gene>
    <name evidence="12" type="ORF">ILUMI_22320</name>
</gene>
<dbReference type="GO" id="GO:0036465">
    <property type="term" value="P:synaptic vesicle recycling"/>
    <property type="evidence" value="ECO:0007669"/>
    <property type="project" value="TreeGrafter"/>
</dbReference>
<evidence type="ECO:0000256" key="8">
    <source>
        <dbReference type="PROSITE-ProRule" id="PRU00288"/>
    </source>
</evidence>
<proteinExistence type="predicted"/>
<dbReference type="Gene3D" id="1.10.220.150">
    <property type="entry name" value="Arf GTPase activating protein"/>
    <property type="match status" value="1"/>
</dbReference>
<dbReference type="Pfam" id="PF01412">
    <property type="entry name" value="ArfGap"/>
    <property type="match status" value="1"/>
</dbReference>
<keyword evidence="2" id="KW-0479">Metal-binding</keyword>